<dbReference type="PROSITE" id="PS51257">
    <property type="entry name" value="PROKAR_LIPOPROTEIN"/>
    <property type="match status" value="1"/>
</dbReference>
<sequence length="170" mass="20303">MDFKHLLLVLSIVLLSCDSNKKDKKQPYPRWVGDISHDPNIDEENFKLCHGDDHIYQYFNMQRGLQFEGEKIAVERYFLKNYQPVKTNQSGWIRVRFIVNCKGETGRFRMLESDENYKERPFDKKISKQLVTLSKALKGWKIQTKDDEPIDYYQYLIFKIKNGEIEKVMP</sequence>
<evidence type="ECO:0000313" key="1">
    <source>
        <dbReference type="EMBL" id="AEM72199.1"/>
    </source>
</evidence>
<dbReference type="eggNOG" id="ENOG5032RUC">
    <property type="taxonomic scope" value="Bacteria"/>
</dbReference>
<dbReference type="OrthoDB" id="883593at2"/>
<gene>
    <name evidence="1" type="ordered locus">Murru_3179</name>
</gene>
<proteinExistence type="predicted"/>
<dbReference type="EMBL" id="CP002999">
    <property type="protein sequence ID" value="AEM72199.1"/>
    <property type="molecule type" value="Genomic_DNA"/>
</dbReference>
<organism evidence="1 2">
    <name type="scientific">Allomuricauda ruestringensis (strain DSM 13258 / CIP 107369 / LMG 19739 / B1)</name>
    <name type="common">Muricauda ruestringensis</name>
    <dbReference type="NCBI Taxonomy" id="886377"/>
    <lineage>
        <taxon>Bacteria</taxon>
        <taxon>Pseudomonadati</taxon>
        <taxon>Bacteroidota</taxon>
        <taxon>Flavobacteriia</taxon>
        <taxon>Flavobacteriales</taxon>
        <taxon>Flavobacteriaceae</taxon>
        <taxon>Flagellimonas</taxon>
    </lineage>
</organism>
<accession>G2PLE2</accession>
<dbReference type="AlphaFoldDB" id="G2PLE2"/>
<protein>
    <recommendedName>
        <fullName evidence="3">TonB C-terminal domain-containing protein</fullName>
    </recommendedName>
</protein>
<dbReference type="KEGG" id="mrs:Murru_3179"/>
<dbReference type="RefSeq" id="WP_014034478.1">
    <property type="nucleotide sequence ID" value="NC_015945.1"/>
</dbReference>
<dbReference type="STRING" id="886377.Murru_3179"/>
<name>G2PLE2_ALLRU</name>
<evidence type="ECO:0000313" key="2">
    <source>
        <dbReference type="Proteomes" id="UP000008908"/>
    </source>
</evidence>
<keyword evidence="2" id="KW-1185">Reference proteome</keyword>
<evidence type="ECO:0008006" key="3">
    <source>
        <dbReference type="Google" id="ProtNLM"/>
    </source>
</evidence>
<reference evidence="1 2" key="2">
    <citation type="journal article" date="2012" name="Stand. Genomic Sci.">
        <title>Complete genome sequence of the facultatively anaerobic, appendaged bacterium Muricauda ruestringensis type strain (B1(T)).</title>
        <authorList>
            <person name="Huntemann M."/>
            <person name="Teshima H."/>
            <person name="Lapidus A."/>
            <person name="Nolan M."/>
            <person name="Lucas S."/>
            <person name="Hammon N."/>
            <person name="Deshpande S."/>
            <person name="Cheng J.F."/>
            <person name="Tapia R."/>
            <person name="Goodwin L.A."/>
            <person name="Pitluck S."/>
            <person name="Liolios K."/>
            <person name="Pagani I."/>
            <person name="Ivanova N."/>
            <person name="Mavromatis K."/>
            <person name="Mikhailova N."/>
            <person name="Pati A."/>
            <person name="Chen A."/>
            <person name="Palaniappan K."/>
            <person name="Land M."/>
            <person name="Hauser L."/>
            <person name="Pan C."/>
            <person name="Brambilla E.M."/>
            <person name="Rohde M."/>
            <person name="Spring S."/>
            <person name="Goker M."/>
            <person name="Detter J.C."/>
            <person name="Bristow J."/>
            <person name="Eisen J.A."/>
            <person name="Markowitz V."/>
            <person name="Hugenholtz P."/>
            <person name="Kyrpides N.C."/>
            <person name="Klenk H.P."/>
            <person name="Woyke T."/>
        </authorList>
    </citation>
    <scope>NUCLEOTIDE SEQUENCE [LARGE SCALE GENOMIC DNA]</scope>
    <source>
        <strain evidence="2">DSM 13258 / LMG 19739 / B1</strain>
    </source>
</reference>
<dbReference type="HOGENOM" id="CLU_128165_0_0_10"/>
<reference evidence="2" key="1">
    <citation type="submission" date="2011-08" db="EMBL/GenBank/DDBJ databases">
        <title>The complete genome of Muricauda ruestringensis DSM 13258.</title>
        <authorList>
            <person name="Lucas S."/>
            <person name="Han J."/>
            <person name="Lapidus A."/>
            <person name="Bruce D."/>
            <person name="Goodwin L."/>
            <person name="Pitluck S."/>
            <person name="Peters L."/>
            <person name="Kyrpides N."/>
            <person name="Mavromatis K."/>
            <person name="Ivanova N."/>
            <person name="Ovchinnikova G."/>
            <person name="Teshima H."/>
            <person name="Detter J.C."/>
            <person name="Tapia R."/>
            <person name="Han C."/>
            <person name="Land M."/>
            <person name="Hauser L."/>
            <person name="Markowitz V."/>
            <person name="Cheng J.-F."/>
            <person name="Hugenholtz P."/>
            <person name="Woyke T."/>
            <person name="Wu D."/>
            <person name="Spring S."/>
            <person name="Schroeder M."/>
            <person name="Brambilla E."/>
            <person name="Klenk H.-P."/>
            <person name="Eisen J.A."/>
        </authorList>
    </citation>
    <scope>NUCLEOTIDE SEQUENCE [LARGE SCALE GENOMIC DNA]</scope>
    <source>
        <strain evidence="2">DSM 13258 / LMG 19739 / B1</strain>
    </source>
</reference>
<dbReference type="Proteomes" id="UP000008908">
    <property type="component" value="Chromosome"/>
</dbReference>